<gene>
    <name evidence="1" type="ORF">Ddye_032253</name>
</gene>
<name>A0AAD9TKI1_9ROSI</name>
<sequence length="116" mass="13989">MAQNSKRDYKRKDVNLLFKQAWKAYRKSEFKEAILEIMKVNRVAFKYLMNAGPETWSRAYSSVRCYWLMTSSIVELMNSCLVHALQMPITTMIEFIRDMLQKWFYQRQTKAKKTQK</sequence>
<reference evidence="1" key="1">
    <citation type="journal article" date="2023" name="Plant J.">
        <title>Genome sequences and population genomics provide insights into the demographic history, inbreeding, and mutation load of two 'living fossil' tree species of Dipteronia.</title>
        <authorList>
            <person name="Feng Y."/>
            <person name="Comes H.P."/>
            <person name="Chen J."/>
            <person name="Zhu S."/>
            <person name="Lu R."/>
            <person name="Zhang X."/>
            <person name="Li P."/>
            <person name="Qiu J."/>
            <person name="Olsen K.M."/>
            <person name="Qiu Y."/>
        </authorList>
    </citation>
    <scope>NUCLEOTIDE SEQUENCE</scope>
    <source>
        <strain evidence="1">KIB01</strain>
    </source>
</reference>
<protein>
    <submittedName>
        <fullName evidence="1">Uncharacterized protein</fullName>
    </submittedName>
</protein>
<dbReference type="AlphaFoldDB" id="A0AAD9TKI1"/>
<comment type="caution">
    <text evidence="1">The sequence shown here is derived from an EMBL/GenBank/DDBJ whole genome shotgun (WGS) entry which is preliminary data.</text>
</comment>
<accession>A0AAD9TKI1</accession>
<evidence type="ECO:0000313" key="2">
    <source>
        <dbReference type="Proteomes" id="UP001280121"/>
    </source>
</evidence>
<dbReference type="Proteomes" id="UP001280121">
    <property type="component" value="Unassembled WGS sequence"/>
</dbReference>
<dbReference type="EMBL" id="JANJYI010000009">
    <property type="protein sequence ID" value="KAK2637461.1"/>
    <property type="molecule type" value="Genomic_DNA"/>
</dbReference>
<evidence type="ECO:0000313" key="1">
    <source>
        <dbReference type="EMBL" id="KAK2637461.1"/>
    </source>
</evidence>
<proteinExistence type="predicted"/>
<keyword evidence="2" id="KW-1185">Reference proteome</keyword>
<organism evidence="1 2">
    <name type="scientific">Dipteronia dyeriana</name>
    <dbReference type="NCBI Taxonomy" id="168575"/>
    <lineage>
        <taxon>Eukaryota</taxon>
        <taxon>Viridiplantae</taxon>
        <taxon>Streptophyta</taxon>
        <taxon>Embryophyta</taxon>
        <taxon>Tracheophyta</taxon>
        <taxon>Spermatophyta</taxon>
        <taxon>Magnoliopsida</taxon>
        <taxon>eudicotyledons</taxon>
        <taxon>Gunneridae</taxon>
        <taxon>Pentapetalae</taxon>
        <taxon>rosids</taxon>
        <taxon>malvids</taxon>
        <taxon>Sapindales</taxon>
        <taxon>Sapindaceae</taxon>
        <taxon>Hippocastanoideae</taxon>
        <taxon>Acereae</taxon>
        <taxon>Dipteronia</taxon>
    </lineage>
</organism>